<protein>
    <submittedName>
        <fullName evidence="2">Uncharacterized protein</fullName>
    </submittedName>
</protein>
<proteinExistence type="predicted"/>
<reference evidence="2" key="1">
    <citation type="journal article" date="2014" name="Front. Microbiol.">
        <title>High frequency of phylogenetically diverse reductive dehalogenase-homologous genes in deep subseafloor sedimentary metagenomes.</title>
        <authorList>
            <person name="Kawai M."/>
            <person name="Futagami T."/>
            <person name="Toyoda A."/>
            <person name="Takaki Y."/>
            <person name="Nishi S."/>
            <person name="Hori S."/>
            <person name="Arai W."/>
            <person name="Tsubouchi T."/>
            <person name="Morono Y."/>
            <person name="Uchiyama I."/>
            <person name="Ito T."/>
            <person name="Fujiyama A."/>
            <person name="Inagaki F."/>
            <person name="Takami H."/>
        </authorList>
    </citation>
    <scope>NUCLEOTIDE SEQUENCE</scope>
    <source>
        <strain evidence="2">Expedition CK06-06</strain>
    </source>
</reference>
<evidence type="ECO:0000313" key="2">
    <source>
        <dbReference type="EMBL" id="GAH24912.1"/>
    </source>
</evidence>
<accession>X1DX85</accession>
<dbReference type="AlphaFoldDB" id="X1DX85"/>
<sequence length="39" mass="4679">MSINIELKKRLKKCDWVIGISFVMMLLVKFFTLFIFVLI</sequence>
<name>X1DX85_9ZZZZ</name>
<feature type="transmembrane region" description="Helical" evidence="1">
    <location>
        <begin position="16"/>
        <end position="38"/>
    </location>
</feature>
<feature type="non-terminal residue" evidence="2">
    <location>
        <position position="39"/>
    </location>
</feature>
<keyword evidence="1" id="KW-0472">Membrane</keyword>
<keyword evidence="1" id="KW-1133">Transmembrane helix</keyword>
<dbReference type="EMBL" id="BART01039978">
    <property type="protein sequence ID" value="GAH24912.1"/>
    <property type="molecule type" value="Genomic_DNA"/>
</dbReference>
<evidence type="ECO:0000256" key="1">
    <source>
        <dbReference type="SAM" id="Phobius"/>
    </source>
</evidence>
<gene>
    <name evidence="2" type="ORF">S01H4_65371</name>
</gene>
<keyword evidence="1" id="KW-0812">Transmembrane</keyword>
<comment type="caution">
    <text evidence="2">The sequence shown here is derived from an EMBL/GenBank/DDBJ whole genome shotgun (WGS) entry which is preliminary data.</text>
</comment>
<organism evidence="2">
    <name type="scientific">marine sediment metagenome</name>
    <dbReference type="NCBI Taxonomy" id="412755"/>
    <lineage>
        <taxon>unclassified sequences</taxon>
        <taxon>metagenomes</taxon>
        <taxon>ecological metagenomes</taxon>
    </lineage>
</organism>